<dbReference type="AlphaFoldDB" id="A0A8X6VS85"/>
<comment type="caution">
    <text evidence="2">The sequence shown here is derived from an EMBL/GenBank/DDBJ whole genome shotgun (WGS) entry which is preliminary data.</text>
</comment>
<feature type="compositionally biased region" description="Basic and acidic residues" evidence="1">
    <location>
        <begin position="63"/>
        <end position="77"/>
    </location>
</feature>
<dbReference type="EMBL" id="BMAU01021356">
    <property type="protein sequence ID" value="GFY20723.1"/>
    <property type="molecule type" value="Genomic_DNA"/>
</dbReference>
<sequence>MLKKRRVSSSQLQPSSPALELVAIVAKLWQDSPCGPKLTVPILVFVTLAPGRAFAHVSVSRRAPGDGHRTSERHSSDEIDTSAGTSYCQSPHEWDPRQIEHALVPLHKSSVAAGHTISKTGPLHYPIRTR</sequence>
<reference evidence="2" key="1">
    <citation type="submission" date="2020-08" db="EMBL/GenBank/DDBJ databases">
        <title>Multicomponent nature underlies the extraordinary mechanical properties of spider dragline silk.</title>
        <authorList>
            <person name="Kono N."/>
            <person name="Nakamura H."/>
            <person name="Mori M."/>
            <person name="Yoshida Y."/>
            <person name="Ohtoshi R."/>
            <person name="Malay A.D."/>
            <person name="Moran D.A.P."/>
            <person name="Tomita M."/>
            <person name="Numata K."/>
            <person name="Arakawa K."/>
        </authorList>
    </citation>
    <scope>NUCLEOTIDE SEQUENCE</scope>
</reference>
<evidence type="ECO:0000256" key="1">
    <source>
        <dbReference type="SAM" id="MobiDB-lite"/>
    </source>
</evidence>
<keyword evidence="3" id="KW-1185">Reference proteome</keyword>
<organism evidence="2 3">
    <name type="scientific">Trichonephila clavipes</name>
    <name type="common">Golden silk orbweaver</name>
    <name type="synonym">Nephila clavipes</name>
    <dbReference type="NCBI Taxonomy" id="2585209"/>
    <lineage>
        <taxon>Eukaryota</taxon>
        <taxon>Metazoa</taxon>
        <taxon>Ecdysozoa</taxon>
        <taxon>Arthropoda</taxon>
        <taxon>Chelicerata</taxon>
        <taxon>Arachnida</taxon>
        <taxon>Araneae</taxon>
        <taxon>Araneomorphae</taxon>
        <taxon>Entelegynae</taxon>
        <taxon>Araneoidea</taxon>
        <taxon>Nephilidae</taxon>
        <taxon>Trichonephila</taxon>
    </lineage>
</organism>
<evidence type="ECO:0000313" key="2">
    <source>
        <dbReference type="EMBL" id="GFY20723.1"/>
    </source>
</evidence>
<feature type="region of interest" description="Disordered" evidence="1">
    <location>
        <begin position="60"/>
        <end position="92"/>
    </location>
</feature>
<gene>
    <name evidence="2" type="ORF">TNCV_1119571</name>
</gene>
<proteinExistence type="predicted"/>
<evidence type="ECO:0000313" key="3">
    <source>
        <dbReference type="Proteomes" id="UP000887159"/>
    </source>
</evidence>
<dbReference type="Proteomes" id="UP000887159">
    <property type="component" value="Unassembled WGS sequence"/>
</dbReference>
<protein>
    <submittedName>
        <fullName evidence="2">Uncharacterized protein</fullName>
    </submittedName>
</protein>
<name>A0A8X6VS85_TRICX</name>
<accession>A0A8X6VS85</accession>